<evidence type="ECO:0000256" key="9">
    <source>
        <dbReference type="PIRSR" id="PIRSR000077-4"/>
    </source>
</evidence>
<feature type="site" description="Contributes to redox potential value" evidence="8">
    <location>
        <position position="33"/>
    </location>
</feature>
<evidence type="ECO:0000256" key="3">
    <source>
        <dbReference type="ARBA" id="ARBA00022982"/>
    </source>
</evidence>
<dbReference type="PROSITE" id="PS00194">
    <property type="entry name" value="THIOREDOXIN_1"/>
    <property type="match status" value="1"/>
</dbReference>
<reference evidence="11" key="1">
    <citation type="submission" date="2023-07" db="EMBL/GenBank/DDBJ databases">
        <title>Genomic Encyclopedia of Type Strains, Phase IV (KMG-IV): sequencing the most valuable type-strain genomes for metagenomic binning, comparative biology and taxonomic classification.</title>
        <authorList>
            <person name="Goeker M."/>
        </authorList>
    </citation>
    <scope>NUCLEOTIDE SEQUENCE</scope>
    <source>
        <strain evidence="11">DSM 26174</strain>
    </source>
</reference>
<evidence type="ECO:0000313" key="12">
    <source>
        <dbReference type="Proteomes" id="UP001185092"/>
    </source>
</evidence>
<dbReference type="Gene3D" id="3.40.30.10">
    <property type="entry name" value="Glutaredoxin"/>
    <property type="match status" value="1"/>
</dbReference>
<dbReference type="EMBL" id="JAVDQD010000006">
    <property type="protein sequence ID" value="MDR6240992.1"/>
    <property type="molecule type" value="Genomic_DNA"/>
</dbReference>
<dbReference type="InterPro" id="IPR005746">
    <property type="entry name" value="Thioredoxin"/>
</dbReference>
<dbReference type="GO" id="GO:0005737">
    <property type="term" value="C:cytoplasm"/>
    <property type="evidence" value="ECO:0007669"/>
    <property type="project" value="TreeGrafter"/>
</dbReference>
<dbReference type="PROSITE" id="PS51352">
    <property type="entry name" value="THIOREDOXIN_2"/>
    <property type="match status" value="1"/>
</dbReference>
<dbReference type="AlphaFoldDB" id="A0AAE3XPZ0"/>
<dbReference type="InterPro" id="IPR013766">
    <property type="entry name" value="Thioredoxin_domain"/>
</dbReference>
<dbReference type="Pfam" id="PF00085">
    <property type="entry name" value="Thioredoxin"/>
    <property type="match status" value="1"/>
</dbReference>
<dbReference type="PANTHER" id="PTHR45663:SF11">
    <property type="entry name" value="GEO12009P1"/>
    <property type="match status" value="1"/>
</dbReference>
<gene>
    <name evidence="11" type="ORF">HNQ88_004068</name>
</gene>
<feature type="site" description="Deprotonates C-terminal active site Cys" evidence="8">
    <location>
        <position position="25"/>
    </location>
</feature>
<evidence type="ECO:0000259" key="10">
    <source>
        <dbReference type="PROSITE" id="PS51352"/>
    </source>
</evidence>
<evidence type="ECO:0000256" key="2">
    <source>
        <dbReference type="ARBA" id="ARBA00022448"/>
    </source>
</evidence>
<feature type="site" description="Contributes to redox potential value" evidence="8">
    <location>
        <position position="32"/>
    </location>
</feature>
<evidence type="ECO:0000313" key="11">
    <source>
        <dbReference type="EMBL" id="MDR6240992.1"/>
    </source>
</evidence>
<proteinExistence type="inferred from homology"/>
<keyword evidence="5 9" id="KW-0676">Redox-active center</keyword>
<keyword evidence="2" id="KW-0813">Transport</keyword>
<dbReference type="PIRSF" id="PIRSF000077">
    <property type="entry name" value="Thioredoxin"/>
    <property type="match status" value="1"/>
</dbReference>
<dbReference type="PRINTS" id="PR00421">
    <property type="entry name" value="THIOREDOXIN"/>
</dbReference>
<feature type="domain" description="Thioredoxin" evidence="10">
    <location>
        <begin position="1"/>
        <end position="104"/>
    </location>
</feature>
<dbReference type="PANTHER" id="PTHR45663">
    <property type="entry name" value="GEO12009P1"/>
    <property type="match status" value="1"/>
</dbReference>
<evidence type="ECO:0000256" key="7">
    <source>
        <dbReference type="PIRNR" id="PIRNR000077"/>
    </source>
</evidence>
<evidence type="ECO:0000256" key="6">
    <source>
        <dbReference type="NCBIfam" id="TIGR01068"/>
    </source>
</evidence>
<feature type="active site" description="Nucleophile" evidence="8">
    <location>
        <position position="31"/>
    </location>
</feature>
<feature type="disulfide bond" description="Redox-active" evidence="9">
    <location>
        <begin position="31"/>
        <end position="34"/>
    </location>
</feature>
<comment type="similarity">
    <text evidence="1 7">Belongs to the thioredoxin family.</text>
</comment>
<comment type="caution">
    <text evidence="11">The sequence shown here is derived from an EMBL/GenBank/DDBJ whole genome shotgun (WGS) entry which is preliminary data.</text>
</comment>
<keyword evidence="4 9" id="KW-1015">Disulfide bond</keyword>
<feature type="active site" description="Nucleophile" evidence="8">
    <location>
        <position position="34"/>
    </location>
</feature>
<keyword evidence="12" id="KW-1185">Reference proteome</keyword>
<keyword evidence="3" id="KW-0249">Electron transport</keyword>
<name>A0AAE3XPZ0_9BACT</name>
<dbReference type="SUPFAM" id="SSF52833">
    <property type="entry name" value="Thioredoxin-like"/>
    <property type="match status" value="1"/>
</dbReference>
<evidence type="ECO:0000256" key="1">
    <source>
        <dbReference type="ARBA" id="ARBA00008987"/>
    </source>
</evidence>
<accession>A0AAE3XPZ0</accession>
<dbReference type="InterPro" id="IPR017937">
    <property type="entry name" value="Thioredoxin_CS"/>
</dbReference>
<dbReference type="GO" id="GO:0015035">
    <property type="term" value="F:protein-disulfide reductase activity"/>
    <property type="evidence" value="ECO:0007669"/>
    <property type="project" value="UniProtKB-UniRule"/>
</dbReference>
<dbReference type="NCBIfam" id="TIGR01068">
    <property type="entry name" value="thioredoxin"/>
    <property type="match status" value="1"/>
</dbReference>
<dbReference type="FunFam" id="3.40.30.10:FF:000001">
    <property type="entry name" value="Thioredoxin"/>
    <property type="match status" value="1"/>
</dbReference>
<sequence length="104" mass="11589">MSEIKILTRENFEETLKSEASLVIDFWAPWCGPCQMMSPVLDEASQELEGNGLIAKLNVDDYPDIASMFKIRSIPTLVYLKGGKVVDQTIGLVGKEELLSKLKN</sequence>
<dbReference type="InterPro" id="IPR036249">
    <property type="entry name" value="Thioredoxin-like_sf"/>
</dbReference>
<evidence type="ECO:0000256" key="4">
    <source>
        <dbReference type="ARBA" id="ARBA00023157"/>
    </source>
</evidence>
<evidence type="ECO:0000256" key="5">
    <source>
        <dbReference type="ARBA" id="ARBA00023284"/>
    </source>
</evidence>
<protein>
    <recommendedName>
        <fullName evidence="6 7">Thioredoxin</fullName>
    </recommendedName>
</protein>
<dbReference type="Proteomes" id="UP001185092">
    <property type="component" value="Unassembled WGS sequence"/>
</dbReference>
<organism evidence="11 12">
    <name type="scientific">Aureibacter tunicatorum</name>
    <dbReference type="NCBI Taxonomy" id="866807"/>
    <lineage>
        <taxon>Bacteria</taxon>
        <taxon>Pseudomonadati</taxon>
        <taxon>Bacteroidota</taxon>
        <taxon>Cytophagia</taxon>
        <taxon>Cytophagales</taxon>
        <taxon>Persicobacteraceae</taxon>
        <taxon>Aureibacter</taxon>
    </lineage>
</organism>
<evidence type="ECO:0000256" key="8">
    <source>
        <dbReference type="PIRSR" id="PIRSR000077-1"/>
    </source>
</evidence>
<dbReference type="CDD" id="cd02947">
    <property type="entry name" value="TRX_family"/>
    <property type="match status" value="1"/>
</dbReference>
<dbReference type="RefSeq" id="WP_309941411.1">
    <property type="nucleotide sequence ID" value="NZ_AP025305.1"/>
</dbReference>